<dbReference type="Proteomes" id="UP000499080">
    <property type="component" value="Unassembled WGS sequence"/>
</dbReference>
<evidence type="ECO:0000313" key="2">
    <source>
        <dbReference type="Proteomes" id="UP000499080"/>
    </source>
</evidence>
<accession>A0A4Y2UGP7</accession>
<reference evidence="1 2" key="1">
    <citation type="journal article" date="2019" name="Sci. Rep.">
        <title>Orb-weaving spider Araneus ventricosus genome elucidates the spidroin gene catalogue.</title>
        <authorList>
            <person name="Kono N."/>
            <person name="Nakamura H."/>
            <person name="Ohtoshi R."/>
            <person name="Moran D.A.P."/>
            <person name="Shinohara A."/>
            <person name="Yoshida Y."/>
            <person name="Fujiwara M."/>
            <person name="Mori M."/>
            <person name="Tomita M."/>
            <person name="Arakawa K."/>
        </authorList>
    </citation>
    <scope>NUCLEOTIDE SEQUENCE [LARGE SCALE GENOMIC DNA]</scope>
</reference>
<sequence>MFYMTTIIFSHHLESEDSMFHIYRSVFWEMLRTCREMLSLRSGKVLGSSRLTRCFECPPQSQKSHGLRSGDRGGHRLQTCRLMTPSSVKRFLRSSLTQREELHLA</sequence>
<evidence type="ECO:0000313" key="1">
    <source>
        <dbReference type="EMBL" id="GBO12269.1"/>
    </source>
</evidence>
<name>A0A4Y2UGP7_ARAVE</name>
<protein>
    <submittedName>
        <fullName evidence="1">Uncharacterized protein</fullName>
    </submittedName>
</protein>
<proteinExistence type="predicted"/>
<dbReference type="EMBL" id="BGPR01036865">
    <property type="protein sequence ID" value="GBO12269.1"/>
    <property type="molecule type" value="Genomic_DNA"/>
</dbReference>
<comment type="caution">
    <text evidence="1">The sequence shown here is derived from an EMBL/GenBank/DDBJ whole genome shotgun (WGS) entry which is preliminary data.</text>
</comment>
<keyword evidence="2" id="KW-1185">Reference proteome</keyword>
<gene>
    <name evidence="1" type="ORF">AVEN_10446_1</name>
</gene>
<dbReference type="AlphaFoldDB" id="A0A4Y2UGP7"/>
<organism evidence="1 2">
    <name type="scientific">Araneus ventricosus</name>
    <name type="common">Orbweaver spider</name>
    <name type="synonym">Epeira ventricosa</name>
    <dbReference type="NCBI Taxonomy" id="182803"/>
    <lineage>
        <taxon>Eukaryota</taxon>
        <taxon>Metazoa</taxon>
        <taxon>Ecdysozoa</taxon>
        <taxon>Arthropoda</taxon>
        <taxon>Chelicerata</taxon>
        <taxon>Arachnida</taxon>
        <taxon>Araneae</taxon>
        <taxon>Araneomorphae</taxon>
        <taxon>Entelegynae</taxon>
        <taxon>Araneoidea</taxon>
        <taxon>Araneidae</taxon>
        <taxon>Araneus</taxon>
    </lineage>
</organism>